<protein>
    <submittedName>
        <fullName evidence="1">Uncharacterized protein</fullName>
    </submittedName>
</protein>
<accession>A0A1I7F5B2</accession>
<sequence>MIDRLRERDPYIFQLKMTCLLVVHPAPFRGVRVVVKIEEIREARHFPYSS</sequence>
<proteinExistence type="predicted"/>
<organism evidence="1 2">
    <name type="scientific">Nitrosospira multiformis</name>
    <dbReference type="NCBI Taxonomy" id="1231"/>
    <lineage>
        <taxon>Bacteria</taxon>
        <taxon>Pseudomonadati</taxon>
        <taxon>Pseudomonadota</taxon>
        <taxon>Betaproteobacteria</taxon>
        <taxon>Nitrosomonadales</taxon>
        <taxon>Nitrosomonadaceae</taxon>
        <taxon>Nitrosospira</taxon>
    </lineage>
</organism>
<gene>
    <name evidence="1" type="ORF">SAMN05216417_101141</name>
</gene>
<dbReference type="AlphaFoldDB" id="A0A1I7F5B2"/>
<evidence type="ECO:0000313" key="2">
    <source>
        <dbReference type="Proteomes" id="UP000182649"/>
    </source>
</evidence>
<evidence type="ECO:0000313" key="1">
    <source>
        <dbReference type="EMBL" id="SFU31334.1"/>
    </source>
</evidence>
<reference evidence="1 2" key="1">
    <citation type="submission" date="2016-10" db="EMBL/GenBank/DDBJ databases">
        <authorList>
            <person name="de Groot N.N."/>
        </authorList>
    </citation>
    <scope>NUCLEOTIDE SEQUENCE [LARGE SCALE GENOMIC DNA]</scope>
    <source>
        <strain evidence="1 2">Nl14</strain>
    </source>
</reference>
<dbReference type="Proteomes" id="UP000182649">
    <property type="component" value="Unassembled WGS sequence"/>
</dbReference>
<dbReference type="EMBL" id="FPBZ01000001">
    <property type="protein sequence ID" value="SFU31334.1"/>
    <property type="molecule type" value="Genomic_DNA"/>
</dbReference>
<name>A0A1I7F5B2_9PROT</name>